<name>A0AA88KQL1_NAELO</name>
<evidence type="ECO:0000313" key="8">
    <source>
        <dbReference type="Proteomes" id="UP000816034"/>
    </source>
</evidence>
<proteinExistence type="predicted"/>
<dbReference type="GO" id="GO:0005794">
    <property type="term" value="C:Golgi apparatus"/>
    <property type="evidence" value="ECO:0007669"/>
    <property type="project" value="TreeGrafter"/>
</dbReference>
<dbReference type="InterPro" id="IPR013861">
    <property type="entry name" value="TMEM115/Pdh1/Rbl19"/>
</dbReference>
<dbReference type="PANTHER" id="PTHR13377">
    <property type="entry name" value="PLACENTAL PROTEIN 6"/>
    <property type="match status" value="1"/>
</dbReference>
<comment type="subcellular location">
    <subcellularLocation>
        <location evidence="1">Membrane</location>
        <topology evidence="1">Multi-pass membrane protein</topology>
    </subcellularLocation>
</comment>
<evidence type="ECO:0000256" key="6">
    <source>
        <dbReference type="SAM" id="Phobius"/>
    </source>
</evidence>
<keyword evidence="4 6" id="KW-0472">Membrane</keyword>
<evidence type="ECO:0000313" key="7">
    <source>
        <dbReference type="EMBL" id="KAG2386562.1"/>
    </source>
</evidence>
<dbReference type="GO" id="GO:0006890">
    <property type="term" value="P:retrograde vesicle-mediated transport, Golgi to endoplasmic reticulum"/>
    <property type="evidence" value="ECO:0007669"/>
    <property type="project" value="InterPro"/>
</dbReference>
<dbReference type="RefSeq" id="XP_044550554.1">
    <property type="nucleotide sequence ID" value="XM_044691710.1"/>
</dbReference>
<protein>
    <submittedName>
        <fullName evidence="7">Uncharacterized protein</fullName>
    </submittedName>
</protein>
<evidence type="ECO:0000256" key="4">
    <source>
        <dbReference type="ARBA" id="ARBA00023136"/>
    </source>
</evidence>
<accession>A0AA88KQL1</accession>
<feature type="transmembrane region" description="Helical" evidence="6">
    <location>
        <begin position="106"/>
        <end position="123"/>
    </location>
</feature>
<dbReference type="GO" id="GO:0016020">
    <property type="term" value="C:membrane"/>
    <property type="evidence" value="ECO:0007669"/>
    <property type="project" value="UniProtKB-SubCell"/>
</dbReference>
<keyword evidence="8" id="KW-1185">Reference proteome</keyword>
<dbReference type="Proteomes" id="UP000816034">
    <property type="component" value="Unassembled WGS sequence"/>
</dbReference>
<evidence type="ECO:0000256" key="2">
    <source>
        <dbReference type="ARBA" id="ARBA00022692"/>
    </source>
</evidence>
<feature type="region of interest" description="Disordered" evidence="5">
    <location>
        <begin position="208"/>
        <end position="229"/>
    </location>
</feature>
<gene>
    <name evidence="7" type="ORF">C9374_002306</name>
</gene>
<feature type="transmembrane region" description="Helical" evidence="6">
    <location>
        <begin position="6"/>
        <end position="28"/>
    </location>
</feature>
<evidence type="ECO:0000256" key="3">
    <source>
        <dbReference type="ARBA" id="ARBA00022989"/>
    </source>
</evidence>
<comment type="caution">
    <text evidence="7">The sequence shown here is derived from an EMBL/GenBank/DDBJ whole genome shotgun (WGS) entry which is preliminary data.</text>
</comment>
<evidence type="ECO:0000256" key="5">
    <source>
        <dbReference type="SAM" id="MobiDB-lite"/>
    </source>
</evidence>
<dbReference type="AlphaFoldDB" id="A0AA88KQL1"/>
<dbReference type="PANTHER" id="PTHR13377:SF3">
    <property type="entry name" value="TRANSMEMBRANE PROTEIN 115"/>
    <property type="match status" value="1"/>
</dbReference>
<feature type="compositionally biased region" description="Polar residues" evidence="5">
    <location>
        <begin position="208"/>
        <end position="226"/>
    </location>
</feature>
<keyword evidence="2 6" id="KW-0812">Transmembrane</keyword>
<dbReference type="EMBL" id="PYSW02000015">
    <property type="protein sequence ID" value="KAG2386562.1"/>
    <property type="molecule type" value="Genomic_DNA"/>
</dbReference>
<evidence type="ECO:0000256" key="1">
    <source>
        <dbReference type="ARBA" id="ARBA00004141"/>
    </source>
</evidence>
<reference evidence="7 8" key="1">
    <citation type="journal article" date="2018" name="BMC Genomics">
        <title>The genome of Naegleria lovaniensis, the basis for a comparative approach to unravel pathogenicity factors of the human pathogenic amoeba N. fowleri.</title>
        <authorList>
            <person name="Liechti N."/>
            <person name="Schurch N."/>
            <person name="Bruggmann R."/>
            <person name="Wittwer M."/>
        </authorList>
    </citation>
    <scope>NUCLEOTIDE SEQUENCE [LARGE SCALE GENOMIC DNA]</scope>
    <source>
        <strain evidence="7 8">ATCC 30569</strain>
    </source>
</reference>
<organism evidence="7 8">
    <name type="scientific">Naegleria lovaniensis</name>
    <name type="common">Amoeba</name>
    <dbReference type="NCBI Taxonomy" id="51637"/>
    <lineage>
        <taxon>Eukaryota</taxon>
        <taxon>Discoba</taxon>
        <taxon>Heterolobosea</taxon>
        <taxon>Tetramitia</taxon>
        <taxon>Eutetramitia</taxon>
        <taxon>Vahlkampfiidae</taxon>
        <taxon>Naegleria</taxon>
    </lineage>
</organism>
<keyword evidence="3 6" id="KW-1133">Transmembrane helix</keyword>
<dbReference type="GeneID" id="68094762"/>
<sequence length="258" mass="29432">MYLWFLVVMTCLCGVVTWISLISLYYILAVAMYNMPAALEEVQIVLLHSRYHGFHGLILGFTMILKQQIPDEFPINFIPLRAKNVPFITLVISVALSFLTNQVSDLPFIIFGFYISWVYLRFYQTTQDGTKGDHSDSFAFHTLFPSILHPLLEPFGTKVYNLARQFKIVSDIRTVQQPQPSFTNKVSLSSNFDSIFLDSPIKPLVQSSTASPQIDQHLTTPKTSEQTTKRRELALQELDKKLQSNMNTANKVDKSENV</sequence>